<dbReference type="SMART" id="SM00823">
    <property type="entry name" value="PKS_PP"/>
    <property type="match status" value="4"/>
</dbReference>
<dbReference type="GO" id="GO:0031177">
    <property type="term" value="F:phosphopantetheine binding"/>
    <property type="evidence" value="ECO:0007669"/>
    <property type="project" value="InterPro"/>
</dbReference>
<dbReference type="PROSITE" id="PS00606">
    <property type="entry name" value="KS3_1"/>
    <property type="match status" value="2"/>
</dbReference>
<evidence type="ECO:0000256" key="3">
    <source>
        <dbReference type="ARBA" id="ARBA00022679"/>
    </source>
</evidence>
<evidence type="ECO:0000256" key="2">
    <source>
        <dbReference type="ARBA" id="ARBA00022553"/>
    </source>
</evidence>
<dbReference type="InterPro" id="IPR016039">
    <property type="entry name" value="Thiolase-like"/>
</dbReference>
<evidence type="ECO:0000313" key="7">
    <source>
        <dbReference type="EMBL" id="QBM78307.1"/>
    </source>
</evidence>
<dbReference type="GO" id="GO:0004312">
    <property type="term" value="F:fatty acid synthase activity"/>
    <property type="evidence" value="ECO:0007669"/>
    <property type="project" value="TreeGrafter"/>
</dbReference>
<dbReference type="InterPro" id="IPR018201">
    <property type="entry name" value="Ketoacyl_synth_AS"/>
</dbReference>
<dbReference type="PANTHER" id="PTHR43775:SF37">
    <property type="entry name" value="SI:DKEY-61P9.11"/>
    <property type="match status" value="1"/>
</dbReference>
<dbReference type="Pfam" id="PF00550">
    <property type="entry name" value="PP-binding"/>
    <property type="match status" value="4"/>
</dbReference>
<dbReference type="InterPro" id="IPR020841">
    <property type="entry name" value="PKS_Beta-ketoAc_synthase_dom"/>
</dbReference>
<dbReference type="PANTHER" id="PTHR43775">
    <property type="entry name" value="FATTY ACID SYNTHASE"/>
    <property type="match status" value="1"/>
</dbReference>
<dbReference type="Gene3D" id="3.40.47.10">
    <property type="match status" value="2"/>
</dbReference>
<dbReference type="InterPro" id="IPR014030">
    <property type="entry name" value="Ketoacyl_synth_N"/>
</dbReference>
<dbReference type="Gene3D" id="1.10.1200.10">
    <property type="entry name" value="ACP-like"/>
    <property type="match status" value="4"/>
</dbReference>
<dbReference type="CDD" id="cd08955">
    <property type="entry name" value="KR_2_FAS_SDR_x"/>
    <property type="match status" value="1"/>
</dbReference>
<proteinExistence type="predicted"/>
<feature type="domain" description="Ketosynthase family 3 (KS3)" evidence="6">
    <location>
        <begin position="9"/>
        <end position="441"/>
    </location>
</feature>
<dbReference type="InterPro" id="IPR057326">
    <property type="entry name" value="KR_dom"/>
</dbReference>
<dbReference type="SMART" id="SM00825">
    <property type="entry name" value="PKS_KS"/>
    <property type="match status" value="2"/>
</dbReference>
<feature type="domain" description="Carrier" evidence="5">
    <location>
        <begin position="1502"/>
        <end position="1577"/>
    </location>
</feature>
<dbReference type="GO" id="GO:0006633">
    <property type="term" value="P:fatty acid biosynthetic process"/>
    <property type="evidence" value="ECO:0007669"/>
    <property type="project" value="InterPro"/>
</dbReference>
<dbReference type="InterPro" id="IPR050091">
    <property type="entry name" value="PKS_NRPS_Biosynth_Enz"/>
</dbReference>
<dbReference type="FunFam" id="3.40.47.10:FF:000019">
    <property type="entry name" value="Polyketide synthase type I"/>
    <property type="match status" value="2"/>
</dbReference>
<dbReference type="BioCyc" id="MetaCyc:MONOMER-22008"/>
<dbReference type="Pfam" id="PF00109">
    <property type="entry name" value="ketoacyl-synt"/>
    <property type="match status" value="2"/>
</dbReference>
<dbReference type="Pfam" id="PF21394">
    <property type="entry name" value="Beta-ketacyl_N"/>
    <property type="match status" value="1"/>
</dbReference>
<name>A0A6G5NW81_9CYAN</name>
<keyword evidence="2" id="KW-0597">Phosphoprotein</keyword>
<dbReference type="PROSITE" id="PS50075">
    <property type="entry name" value="CARRIER"/>
    <property type="match status" value="4"/>
</dbReference>
<protein>
    <submittedName>
        <fullName evidence="7">Polyketide synthase</fullName>
    </submittedName>
</protein>
<dbReference type="InterPro" id="IPR036291">
    <property type="entry name" value="NAD(P)-bd_dom_sf"/>
</dbReference>
<dbReference type="InterPro" id="IPR014031">
    <property type="entry name" value="Ketoacyl_synth_C"/>
</dbReference>
<dbReference type="FunFam" id="3.40.366.10:FF:000002">
    <property type="entry name" value="Probable polyketide synthase 2"/>
    <property type="match status" value="2"/>
</dbReference>
<dbReference type="GO" id="GO:0004315">
    <property type="term" value="F:3-oxoacyl-[acyl-carrier-protein] synthase activity"/>
    <property type="evidence" value="ECO:0007669"/>
    <property type="project" value="InterPro"/>
</dbReference>
<dbReference type="InterPro" id="IPR016035">
    <property type="entry name" value="Acyl_Trfase/lysoPLipase"/>
</dbReference>
<dbReference type="PROSITE" id="PS52004">
    <property type="entry name" value="KS3_2"/>
    <property type="match status" value="2"/>
</dbReference>
<dbReference type="InterPro" id="IPR014043">
    <property type="entry name" value="Acyl_transferase_dom"/>
</dbReference>
<dbReference type="SUPFAM" id="SSF51735">
    <property type="entry name" value="NAD(P)-binding Rossmann-fold domains"/>
    <property type="match status" value="2"/>
</dbReference>
<dbReference type="EMBL" id="MG890637">
    <property type="protein sequence ID" value="QBM78307.1"/>
    <property type="molecule type" value="Genomic_DNA"/>
</dbReference>
<dbReference type="Pfam" id="PF02801">
    <property type="entry name" value="Ketoacyl-synt_C"/>
    <property type="match status" value="2"/>
</dbReference>
<dbReference type="SUPFAM" id="SSF47336">
    <property type="entry name" value="ACP-like"/>
    <property type="match status" value="4"/>
</dbReference>
<feature type="domain" description="Carrier" evidence="5">
    <location>
        <begin position="2800"/>
        <end position="2878"/>
    </location>
</feature>
<dbReference type="Gene3D" id="3.40.366.10">
    <property type="entry name" value="Malonyl-Coenzyme A Acyl Carrier Protein, domain 2"/>
    <property type="match status" value="2"/>
</dbReference>
<dbReference type="Pfam" id="PF00698">
    <property type="entry name" value="Acyl_transf_1"/>
    <property type="match status" value="2"/>
</dbReference>
<feature type="compositionally biased region" description="Low complexity" evidence="4">
    <location>
        <begin position="2783"/>
        <end position="2795"/>
    </location>
</feature>
<feature type="region of interest" description="Disordered" evidence="4">
    <location>
        <begin position="2776"/>
        <end position="2796"/>
    </location>
</feature>
<gene>
    <name evidence="7" type="primary">aprB</name>
</gene>
<dbReference type="InterPro" id="IPR016036">
    <property type="entry name" value="Malonyl_transacylase_ACP-bd"/>
</dbReference>
<dbReference type="SUPFAM" id="SSF55048">
    <property type="entry name" value="Probable ACP-binding domain of malonyl-CoA ACP transacylase"/>
    <property type="match status" value="2"/>
</dbReference>
<sequence length="2940" mass="325331">MHSNQSSSLARIAIVGVACRFPGADTKEEFWQLLKEGRDSMQNLPSERWGNLFNSMSSEIDLSIQRGGFLKDIDLFDSSFFRITPREAQLMDPQQRLLLELSWEAMEDAGYARDTLKGKSVGVYVGVCHYDYRSLLEKGLETAEIAQIATGTAPATFANRLSYFYNFHGPSLTVDTACSSSLVAMYEAVNAIRRGQCQTALVGGVNLMCSPVNNQVYSAAGMLSPDGVCRVFDAGANGFVRGEGGAVVVLKDYQKALTDGDSIYGVVRSVAVNHGGQASSFTAPNPQAQAKLLEQAYREANIDIESVGYIEAHGTGTSLGDPIEVEALNEAFKGLSSSGKLPANSCGLGSVKTNIGHLEGAAGLAGLIKVLLCMRYATLPCSLNYQQLNPDIELEEGPFFVVDKLQSWEIKVDRVGKPYPLRAGLSSFGFGGTNAHVVLEEGENKKEGRRGDKEPSVHLLTLSAKTETALSELVSRYQKYLNTNAESELADICYTANTGRVHFNHRLAAIASNKQELVEKLKEYQAGEATAGVLIGELAERIRTPKLGFLFTGQGSQYVNMGKQLYKTQPVFREVLDKCDIILETEIECSLLDVLYNKTTDSQDSSLINQTAYTQPVLFAIEYALFKLWESWGIKPSIVMGHSVGEYVAACVAGVFNLEDGLRLIAARGRLMQQLPSGGEMVSVMASESTVSRLLEPHKKEIALAKPAVGIAAINGPESTVISGDSVAVTGVVNDLEAKGIKTKKLEVSHAFHSPLMEPMLGEFEAIANQLTYNQPKIPIISNVTGTKADNTIASPQYWVNHVGKPVRFAQGMETLHQQGYETFIEVGPKPVLLGMGRQCLPGNVGVWLPSLRPGVDEWQQMLYSLGKLYVTGVKIDWSGFESDSSRQKVALPTYPFQRERYWIEITENKHKEHQKSENISDTSIVKLLTQGKTEALTQQLETEAKFSPEELKLLPEILETLAKQHQEQLTAVTIKNWFYEIQWKPLAQNNPNANIEPSHWLILADTTGVAEKLAQKLQQQGHKYSLVYRGESYQRQATGTYQLNPQIPEAFEKLYQEIQQSSETAITKLIHLWSLDAPQSKDLTLETLEEAQLWGCGSVVHLLQTLVKNSSIPELWLVTRGSQSVLSQTEKNLTGLAASPLWGLGRVVSNEHPQLWGGLVDLDPQAAAGDEVEMLWQLLVNEQEEDNLAVRGENTYVARLARQEPQEFPESLSLSSDGSYLITGGLGALGLHTAQWLVSKGAKNIVLTGRRPPSEKVSESIKKLEETGCQVKVMLGDVSVEEDIGKILKQIQISMPTLKGIIHTAGVLDDGTIQQMNWERFAKVMSPKVKGSWHLHKLTENQPLDFFVCFSSIASMLGTLGQGNYAAANAFMDALASYRCSRGLSGLAINWGAWASGGMAARLAVEHQNRMHSSGITEMATKEGMYALDLLLTNESATAQVGVASIEWQVLSESWSGIKKNSLLRELLEKEEWAAKDTRHQKVKAEFLAKLEEASLEKRQEILTEHIRVQVSQVLGLSSSKLPEVNVGFASMGMDSLMTIELKNRLQNQLGTKLPETIAIEYPTIAKLSLGIKKNSLLRELLEKEEWAAKDTRHQKVKAEFLAKLEEASLEKRQEILTEHIRVQVSQVLGLSSSKLPEVNVGFASMGMDSLMTIELKNRLQNQLGTKLPETIAIEYPTIAKLSLCIEELMGWKTTEIDPLSEETRLEMMERSRSEAIAIIGIGCRFPGNANTPESFWQLLSNGKDSITEIPLERWDLDSYYDPNPDTPGKMYIRHAALVEKVDQFDPRFFGISNREAYSLDPQQRFILEVTWEALERAGINPQQLENTQTGVFLGIGQNDYANLGFHQAAEDISPYDATGNLFCFVAGRLSYFLGTQGPSMAIDTACSSSLVAIHEACESLRQGESNLALAGGVQLILSPEVTTALSRLKALAPDGKCKTFDAAADGFGRGEGCGIVVLKRLSDALKDGDRISAVIPGSAVNHDGPSSGMTVPNKLAQEKLIQKALKAAKVKPLQVSYVEAHGTGTSLGDPMEVRALARVFEEGRDQENPLNIGSVKTNIGHLEAAAGIAGMIKVILQLQHQEIVPHLHFANPNPYVDWENMPLQVPTQLTPWLSKGEKRVAGVSSFGMSGTNAHIVLEEAPIEVRRQKSEVRSEEYLERPVHILTLSAKTEKALEDLVNSYESYLEAENNDNYLGDICYTANIGRAKFDHKLAVVTSDKQELLEKLKQYKQGENVAGIFSGKQISETRTKIAFIFTGQGSQYLQMGRQLYETQPTFHKIIDQCSEMLVKYLDVSLLDILYPVEVKDESSTLIDQTAYTQPAIFALEYALAKLWESWGIKPDVVMGHSVGEYVAATVAGVFSLEDGLKLIAMRGQLMQKLPSGGQMASIMASESQVIEAIKEYSSQVTIAAVNGPEIIVISGESPAISKICSKFESEGVKTKALQVSHAFHSPLMEPMLTEFEAVAKEISYNHPQIPLISNVTGQEVNGEITTAEYWVRHVRQPVRFAEGMETLHKQGAEIFLEIGSKPILLGMGRECLMGEKKLWLPSLRSGKPDWLQMLQSLGQLYVRAIKIDWLGFDRDYFRNKVELPTYPWQRKRYWITDIRQRKSQDKKSITSEKKVQLDGVNIQLKEIQMNDKILQQPKLKLSDPESLYLSNAESTIEVPTKAVQVKPAADIESENITQLNSLDRDVTQIIETLKESLADALYADISEIEEDKKFVDLGLDSIVGVEWITNINKIYNLNIKATKLYDYPTLPDLAKYVAHTLSAQGRNIDVERSPSDSSQASISKQSQLTDTQSNFSQVKEILKQQLADALYADISEIEVNKKFVDLGLDSIVGVEWITNINKTYNLNIKATKIYDYPTLLDFAKYINQEIYSTGVSRFSTEHKEFNQKDYSSGGSQEEMTQKLRSILKKVANKELTVQEGNKMIQQIKNQLK</sequence>
<dbReference type="InterPro" id="IPR009081">
    <property type="entry name" value="PP-bd_ACP"/>
</dbReference>
<dbReference type="Gene3D" id="3.40.50.720">
    <property type="entry name" value="NAD(P)-binding Rossmann-like Domain"/>
    <property type="match status" value="1"/>
</dbReference>
<accession>A0A6G5NW81</accession>
<dbReference type="InterPro" id="IPR006162">
    <property type="entry name" value="Ppantetheine_attach_site"/>
</dbReference>
<dbReference type="PROSITE" id="PS00012">
    <property type="entry name" value="PHOSPHOPANTETHEINE"/>
    <property type="match status" value="2"/>
</dbReference>
<feature type="domain" description="Carrier" evidence="5">
    <location>
        <begin position="1616"/>
        <end position="1691"/>
    </location>
</feature>
<dbReference type="SMART" id="SM00822">
    <property type="entry name" value="PKS_KR"/>
    <property type="match status" value="1"/>
</dbReference>
<dbReference type="InterPro" id="IPR036736">
    <property type="entry name" value="ACP-like_sf"/>
</dbReference>
<dbReference type="Pfam" id="PF08659">
    <property type="entry name" value="KR"/>
    <property type="match status" value="1"/>
</dbReference>
<evidence type="ECO:0000256" key="4">
    <source>
        <dbReference type="SAM" id="MobiDB-lite"/>
    </source>
</evidence>
<dbReference type="SMART" id="SM00827">
    <property type="entry name" value="PKS_AT"/>
    <property type="match status" value="2"/>
</dbReference>
<keyword evidence="3" id="KW-0808">Transferase</keyword>
<evidence type="ECO:0000259" key="5">
    <source>
        <dbReference type="PROSITE" id="PS50075"/>
    </source>
</evidence>
<dbReference type="Pfam" id="PF22621">
    <property type="entry name" value="CurL-like_PKS_C"/>
    <property type="match status" value="2"/>
</dbReference>
<dbReference type="InterPro" id="IPR001227">
    <property type="entry name" value="Ac_transferase_dom_sf"/>
</dbReference>
<evidence type="ECO:0000259" key="6">
    <source>
        <dbReference type="PROSITE" id="PS52004"/>
    </source>
</evidence>
<reference evidence="7" key="1">
    <citation type="submission" date="2018-02" db="EMBL/GenBank/DDBJ databases">
        <title>Cloning and heterologous expressiom of partial Apratoxin A gene cluster.</title>
        <authorList>
            <person name="Kallifidas D."/>
            <person name="Zhang Y."/>
            <person name="Ding Y."/>
            <person name="Luesch H."/>
        </authorList>
    </citation>
    <scope>NUCLEOTIDE SEQUENCE</scope>
</reference>
<dbReference type="InterPro" id="IPR049490">
    <property type="entry name" value="C883_1060-like_KR_N"/>
</dbReference>
<evidence type="ECO:0000256" key="1">
    <source>
        <dbReference type="ARBA" id="ARBA00022450"/>
    </source>
</evidence>
<keyword evidence="1" id="KW-0596">Phosphopantetheine</keyword>
<dbReference type="InterPro" id="IPR020806">
    <property type="entry name" value="PKS_PP-bd"/>
</dbReference>
<dbReference type="InterPro" id="IPR013968">
    <property type="entry name" value="PKS_KR"/>
</dbReference>
<feature type="domain" description="Carrier" evidence="5">
    <location>
        <begin position="2692"/>
        <end position="2769"/>
    </location>
</feature>
<feature type="domain" description="Ketosynthase family 3 (KS3)" evidence="6">
    <location>
        <begin position="1715"/>
        <end position="2141"/>
    </location>
</feature>
<dbReference type="Gene3D" id="3.30.70.3290">
    <property type="match status" value="2"/>
</dbReference>
<dbReference type="SUPFAM" id="SSF53901">
    <property type="entry name" value="Thiolase-like"/>
    <property type="match status" value="2"/>
</dbReference>
<dbReference type="SUPFAM" id="SSF52151">
    <property type="entry name" value="FabD/lysophospholipase-like"/>
    <property type="match status" value="2"/>
</dbReference>
<dbReference type="SMART" id="SM01294">
    <property type="entry name" value="PKS_PP_betabranch"/>
    <property type="match status" value="2"/>
</dbReference>
<dbReference type="CDD" id="cd00833">
    <property type="entry name" value="PKS"/>
    <property type="match status" value="2"/>
</dbReference>
<organism evidence="7">
    <name type="scientific">Moorena bouillonii bAprat14</name>
    <dbReference type="NCBI Taxonomy" id="2530358"/>
    <lineage>
        <taxon>Bacteria</taxon>
        <taxon>Bacillati</taxon>
        <taxon>Cyanobacteriota</taxon>
        <taxon>Cyanophyceae</taxon>
        <taxon>Coleofasciculales</taxon>
        <taxon>Coleofasciculaceae</taxon>
        <taxon>Moorena</taxon>
    </lineage>
</organism>